<dbReference type="Pfam" id="PF00005">
    <property type="entry name" value="ABC_tran"/>
    <property type="match status" value="2"/>
</dbReference>
<dbReference type="InterPro" id="IPR036640">
    <property type="entry name" value="ABC1_TM_sf"/>
</dbReference>
<feature type="transmembrane region" description="Helical" evidence="9">
    <location>
        <begin position="831"/>
        <end position="855"/>
    </location>
</feature>
<dbReference type="Pfam" id="PF00664">
    <property type="entry name" value="ABC_membrane"/>
    <property type="match status" value="2"/>
</dbReference>
<dbReference type="GO" id="GO:0016887">
    <property type="term" value="F:ATP hydrolysis activity"/>
    <property type="evidence" value="ECO:0007669"/>
    <property type="project" value="InterPro"/>
</dbReference>
<dbReference type="Gene3D" id="3.40.50.300">
    <property type="entry name" value="P-loop containing nucleotide triphosphate hydrolases"/>
    <property type="match status" value="2"/>
</dbReference>
<comment type="similarity">
    <text evidence="2">Belongs to the ABC transporter superfamily. ABCC family. Conjugate transporter (TC 3.A.1.208) subfamily.</text>
</comment>
<name>A0AAD5XZB8_9FUNG</name>
<keyword evidence="4 9" id="KW-0812">Transmembrane</keyword>
<dbReference type="AlphaFoldDB" id="A0AAD5XZB8"/>
<comment type="subcellular location">
    <subcellularLocation>
        <location evidence="1">Membrane</location>
        <topology evidence="1">Multi-pass membrane protein</topology>
    </subcellularLocation>
</comment>
<evidence type="ECO:0000313" key="13">
    <source>
        <dbReference type="Proteomes" id="UP001211065"/>
    </source>
</evidence>
<dbReference type="InterPro" id="IPR027417">
    <property type="entry name" value="P-loop_NTPase"/>
</dbReference>
<evidence type="ECO:0000256" key="5">
    <source>
        <dbReference type="ARBA" id="ARBA00022741"/>
    </source>
</evidence>
<gene>
    <name evidence="12" type="primary">ABCC4_3</name>
    <name evidence="12" type="ORF">HK099_004858</name>
</gene>
<dbReference type="FunFam" id="3.40.50.300:FF:000163">
    <property type="entry name" value="Multidrug resistance-associated protein member 4"/>
    <property type="match status" value="1"/>
</dbReference>
<evidence type="ECO:0000256" key="1">
    <source>
        <dbReference type="ARBA" id="ARBA00004141"/>
    </source>
</evidence>
<evidence type="ECO:0000256" key="6">
    <source>
        <dbReference type="ARBA" id="ARBA00022840"/>
    </source>
</evidence>
<keyword evidence="7 9" id="KW-1133">Transmembrane helix</keyword>
<dbReference type="Gene3D" id="1.20.1560.10">
    <property type="entry name" value="ABC transporter type 1, transmembrane domain"/>
    <property type="match status" value="2"/>
</dbReference>
<evidence type="ECO:0000259" key="10">
    <source>
        <dbReference type="PROSITE" id="PS50893"/>
    </source>
</evidence>
<evidence type="ECO:0000256" key="7">
    <source>
        <dbReference type="ARBA" id="ARBA00022989"/>
    </source>
</evidence>
<dbReference type="InterPro" id="IPR003439">
    <property type="entry name" value="ABC_transporter-like_ATP-bd"/>
</dbReference>
<feature type="transmembrane region" description="Helical" evidence="9">
    <location>
        <begin position="578"/>
        <end position="602"/>
    </location>
</feature>
<reference evidence="12" key="1">
    <citation type="submission" date="2020-05" db="EMBL/GenBank/DDBJ databases">
        <title>Phylogenomic resolution of chytrid fungi.</title>
        <authorList>
            <person name="Stajich J.E."/>
            <person name="Amses K."/>
            <person name="Simmons R."/>
            <person name="Seto K."/>
            <person name="Myers J."/>
            <person name="Bonds A."/>
            <person name="Quandt C.A."/>
            <person name="Barry K."/>
            <person name="Liu P."/>
            <person name="Grigoriev I."/>
            <person name="Longcore J.E."/>
            <person name="James T.Y."/>
        </authorList>
    </citation>
    <scope>NUCLEOTIDE SEQUENCE</scope>
    <source>
        <strain evidence="12">JEL0476</strain>
    </source>
</reference>
<evidence type="ECO:0000313" key="12">
    <source>
        <dbReference type="EMBL" id="KAJ3218943.1"/>
    </source>
</evidence>
<dbReference type="SMART" id="SM00382">
    <property type="entry name" value="AAA"/>
    <property type="match status" value="2"/>
</dbReference>
<dbReference type="InterPro" id="IPR044726">
    <property type="entry name" value="ABCC_6TM_D2"/>
</dbReference>
<evidence type="ECO:0000256" key="3">
    <source>
        <dbReference type="ARBA" id="ARBA00022448"/>
    </source>
</evidence>
<dbReference type="PROSITE" id="PS50893">
    <property type="entry name" value="ABC_TRANSPORTER_2"/>
    <property type="match status" value="2"/>
</dbReference>
<accession>A0AAD5XZB8</accession>
<feature type="domain" description="ABC transmembrane type-1" evidence="11">
    <location>
        <begin position="1"/>
        <end position="210"/>
    </location>
</feature>
<dbReference type="GO" id="GO:0005524">
    <property type="term" value="F:ATP binding"/>
    <property type="evidence" value="ECO:0007669"/>
    <property type="project" value="UniProtKB-KW"/>
</dbReference>
<sequence>MRQGIRFRVCFSSLIYGKMLKLSSGHASSTGKIVNLISNDVQRLEDVSLFVPFLFTAPIDIILSTLYLYFQIGYSALFALLALFLFVLVQSYLGKKFGSIRSHTVKHRDDRVRTISDMIAGILVVKLYAWENPFKTKVEIDRKKEMHFIKNSAILKALNLTLAFAATTIISVFPLLSFFLMGGFFTPSVIFSVISIISNLQMFLTFFFANAIMNGSEALVSIQRIKEFLLLNEVTNKKLMINLQEDKDLIRNNIFCKIYNNASFKWSNDSASETILSDINFEIKGGELLGVCGPVGSGKSSLACALLGEMECASGNYFLRKSLDEAGEKSLKVAYCSQVPWIVAEKTWFNTVIQICELVEDINSFPDGADTLIGERGVMLSGGQKARLGLARAVYADADFYILDDPLSAVDAKVGKKLFENCIKSLLINSKSTDYGNYRKTPATVVLITHQLHFLPRCERVLVLINGRIESLGSFNDAIINNINNNEFIESMKNFNSTELENIEEIKTFDSAESISNETIQNNSEVVLSTPHCGKEGDLIFDNSADLDTKKELNEEVIKQGVVTFSTYLNYFKSGVSILHVIFIFALLILGVAASMITDWWISRWTSQNIFEQRNNGTFNASFYVSLAVLSVLISIFRAMFFFYVCLTCSKHLFLKMLQSVSRSPLNFFELNPHGRLLNRFSKDLSTVDEMLPITIYDFTSACGYVVGSLILACIYIPFLLILIPFTVFVFLRIRTKYIASSRQIKRLDSASRSPIYSTVPTTLEGLITLRAFGKGDWFKLYFDNLQNENTKFMSAFISSSRWLGIRLDWVVGTFLLAITAMSIVMKNLNLIQPASVGLVLTYAFSMLGTLQWAVRQSAEVENQMISVERILEYTNLPSEAKEVTDVKLPPDWPNQGDVSINHLSLQYPGSTKKVLKDISIHFAPGEKIAIVGRTGAGKSSLLQALFRLVEPTSGNFVIDGFDLSTLGLRDLRSRISIIPQEPFCFKGTLRFNIDPFAMYSDKQLWDALASVEMKNMVENLDLKLDSEVSEGGSNWSVGERQLICLTRAILRNTRLIVMDEPTSNIDNHTDSLIQHAIRSESGLFANSTVITIAHRLNTVIDFDKIMVLDDGKVVEFGNPHELLSKTDETAWFNSMIQELGEEAENSLRKIAKERFEIKKL</sequence>
<keyword evidence="8 9" id="KW-0472">Membrane</keyword>
<protein>
    <submittedName>
        <fullName evidence="12">Multidrug resistance-associated protein 4</fullName>
    </submittedName>
</protein>
<keyword evidence="3" id="KW-0813">Transport</keyword>
<dbReference type="InterPro" id="IPR011527">
    <property type="entry name" value="ABC1_TM_dom"/>
</dbReference>
<evidence type="ECO:0000256" key="9">
    <source>
        <dbReference type="SAM" id="Phobius"/>
    </source>
</evidence>
<feature type="domain" description="ABC transporter" evidence="10">
    <location>
        <begin position="899"/>
        <end position="1136"/>
    </location>
</feature>
<evidence type="ECO:0000256" key="8">
    <source>
        <dbReference type="ARBA" id="ARBA00023136"/>
    </source>
</evidence>
<feature type="domain" description="ABC transmembrane type-1" evidence="11">
    <location>
        <begin position="582"/>
        <end position="863"/>
    </location>
</feature>
<feature type="transmembrane region" description="Helical" evidence="9">
    <location>
        <begin position="49"/>
        <end position="70"/>
    </location>
</feature>
<dbReference type="FunFam" id="1.20.1560.10:FF:000010">
    <property type="entry name" value="Multidrug resistance-associated ABC transporter"/>
    <property type="match status" value="1"/>
</dbReference>
<dbReference type="GO" id="GO:0140359">
    <property type="term" value="F:ABC-type transporter activity"/>
    <property type="evidence" value="ECO:0007669"/>
    <property type="project" value="InterPro"/>
</dbReference>
<dbReference type="PANTHER" id="PTHR24223:SF456">
    <property type="entry name" value="MULTIDRUG RESISTANCE-ASSOCIATED PROTEIN LETHAL(2)03659"/>
    <property type="match status" value="1"/>
</dbReference>
<feature type="transmembrane region" description="Helical" evidence="9">
    <location>
        <begin position="804"/>
        <end position="825"/>
    </location>
</feature>
<dbReference type="SUPFAM" id="SSF90123">
    <property type="entry name" value="ABC transporter transmembrane region"/>
    <property type="match status" value="2"/>
</dbReference>
<keyword evidence="13" id="KW-1185">Reference proteome</keyword>
<comment type="caution">
    <text evidence="12">The sequence shown here is derived from an EMBL/GenBank/DDBJ whole genome shotgun (WGS) entry which is preliminary data.</text>
</comment>
<dbReference type="CDD" id="cd18580">
    <property type="entry name" value="ABC_6TM_ABCC_D2"/>
    <property type="match status" value="1"/>
</dbReference>
<keyword evidence="6" id="KW-0067">ATP-binding</keyword>
<feature type="transmembrane region" description="Helical" evidence="9">
    <location>
        <begin position="623"/>
        <end position="645"/>
    </location>
</feature>
<organism evidence="12 13">
    <name type="scientific">Clydaea vesicula</name>
    <dbReference type="NCBI Taxonomy" id="447962"/>
    <lineage>
        <taxon>Eukaryota</taxon>
        <taxon>Fungi</taxon>
        <taxon>Fungi incertae sedis</taxon>
        <taxon>Chytridiomycota</taxon>
        <taxon>Chytridiomycota incertae sedis</taxon>
        <taxon>Chytridiomycetes</taxon>
        <taxon>Lobulomycetales</taxon>
        <taxon>Lobulomycetaceae</taxon>
        <taxon>Clydaea</taxon>
    </lineage>
</organism>
<feature type="transmembrane region" description="Helical" evidence="9">
    <location>
        <begin position="705"/>
        <end position="732"/>
    </location>
</feature>
<dbReference type="InterPro" id="IPR044746">
    <property type="entry name" value="ABCC_6TM_D1"/>
</dbReference>
<dbReference type="InterPro" id="IPR003593">
    <property type="entry name" value="AAA+_ATPase"/>
</dbReference>
<dbReference type="CDD" id="cd03244">
    <property type="entry name" value="ABCC_MRP_domain2"/>
    <property type="match status" value="1"/>
</dbReference>
<dbReference type="PROSITE" id="PS50929">
    <property type="entry name" value="ABC_TM1F"/>
    <property type="match status" value="2"/>
</dbReference>
<evidence type="ECO:0000259" key="11">
    <source>
        <dbReference type="PROSITE" id="PS50929"/>
    </source>
</evidence>
<dbReference type="CDD" id="cd18579">
    <property type="entry name" value="ABC_6TM_ABCC_D1"/>
    <property type="match status" value="1"/>
</dbReference>
<evidence type="ECO:0000256" key="4">
    <source>
        <dbReference type="ARBA" id="ARBA00022692"/>
    </source>
</evidence>
<dbReference type="InterPro" id="IPR050173">
    <property type="entry name" value="ABC_transporter_C-like"/>
</dbReference>
<dbReference type="Proteomes" id="UP001211065">
    <property type="component" value="Unassembled WGS sequence"/>
</dbReference>
<feature type="domain" description="ABC transporter" evidence="10">
    <location>
        <begin position="258"/>
        <end position="491"/>
    </location>
</feature>
<dbReference type="PANTHER" id="PTHR24223">
    <property type="entry name" value="ATP-BINDING CASSETTE SUB-FAMILY C"/>
    <property type="match status" value="1"/>
</dbReference>
<dbReference type="PROSITE" id="PS00211">
    <property type="entry name" value="ABC_TRANSPORTER_1"/>
    <property type="match status" value="1"/>
</dbReference>
<dbReference type="SUPFAM" id="SSF52540">
    <property type="entry name" value="P-loop containing nucleoside triphosphate hydrolases"/>
    <property type="match status" value="2"/>
</dbReference>
<keyword evidence="5" id="KW-0547">Nucleotide-binding</keyword>
<dbReference type="EMBL" id="JADGJW010000358">
    <property type="protein sequence ID" value="KAJ3218943.1"/>
    <property type="molecule type" value="Genomic_DNA"/>
</dbReference>
<feature type="transmembrane region" description="Helical" evidence="9">
    <location>
        <begin position="189"/>
        <end position="213"/>
    </location>
</feature>
<dbReference type="CDD" id="cd03250">
    <property type="entry name" value="ABCC_MRP_domain1"/>
    <property type="match status" value="1"/>
</dbReference>
<proteinExistence type="inferred from homology"/>
<dbReference type="InterPro" id="IPR017871">
    <property type="entry name" value="ABC_transporter-like_CS"/>
</dbReference>
<feature type="transmembrane region" description="Helical" evidence="9">
    <location>
        <begin position="76"/>
        <end position="93"/>
    </location>
</feature>
<feature type="transmembrane region" description="Helical" evidence="9">
    <location>
        <begin position="160"/>
        <end position="182"/>
    </location>
</feature>
<evidence type="ECO:0000256" key="2">
    <source>
        <dbReference type="ARBA" id="ARBA00009726"/>
    </source>
</evidence>
<dbReference type="GO" id="GO:0016020">
    <property type="term" value="C:membrane"/>
    <property type="evidence" value="ECO:0007669"/>
    <property type="project" value="UniProtKB-SubCell"/>
</dbReference>